<comment type="caution">
    <text evidence="3">The sequence shown here is derived from an EMBL/GenBank/DDBJ whole genome shotgun (WGS) entry which is preliminary data.</text>
</comment>
<dbReference type="GO" id="GO:0016491">
    <property type="term" value="F:oxidoreductase activity"/>
    <property type="evidence" value="ECO:0007669"/>
    <property type="project" value="UniProtKB-KW"/>
</dbReference>
<name>A0A9D1PUI2_9SPIO</name>
<protein>
    <submittedName>
        <fullName evidence="3">SDR family oxidoreductase</fullName>
    </submittedName>
</protein>
<dbReference type="PANTHER" id="PTHR43639">
    <property type="entry name" value="OXIDOREDUCTASE, SHORT-CHAIN DEHYDROGENASE/REDUCTASE FAMILY (AFU_ORTHOLOGUE AFUA_5G02870)"/>
    <property type="match status" value="1"/>
</dbReference>
<dbReference type="Pfam" id="PF13561">
    <property type="entry name" value="adh_short_C2"/>
    <property type="match status" value="1"/>
</dbReference>
<evidence type="ECO:0000313" key="3">
    <source>
        <dbReference type="EMBL" id="HIV98861.1"/>
    </source>
</evidence>
<dbReference type="AlphaFoldDB" id="A0A9D1PUI2"/>
<dbReference type="EMBL" id="DXHU01000015">
    <property type="protein sequence ID" value="HIV98861.1"/>
    <property type="molecule type" value="Genomic_DNA"/>
</dbReference>
<dbReference type="PANTHER" id="PTHR43639:SF1">
    <property type="entry name" value="SHORT-CHAIN DEHYDROGENASE_REDUCTASE FAMILY PROTEIN"/>
    <property type="match status" value="1"/>
</dbReference>
<dbReference type="PRINTS" id="PR00080">
    <property type="entry name" value="SDRFAMILY"/>
</dbReference>
<accession>A0A9D1PUI2</accession>
<organism evidence="3 4">
    <name type="scientific">Candidatus Ornithospirochaeta avicola</name>
    <dbReference type="NCBI Taxonomy" id="2840896"/>
    <lineage>
        <taxon>Bacteria</taxon>
        <taxon>Pseudomonadati</taxon>
        <taxon>Spirochaetota</taxon>
        <taxon>Spirochaetia</taxon>
        <taxon>Spirochaetales</taxon>
        <taxon>Spirochaetaceae</taxon>
        <taxon>Spirochaetaceae incertae sedis</taxon>
        <taxon>Candidatus Ornithospirochaeta</taxon>
    </lineage>
</organism>
<dbReference type="PRINTS" id="PR00081">
    <property type="entry name" value="GDHRDH"/>
</dbReference>
<dbReference type="InterPro" id="IPR036291">
    <property type="entry name" value="NAD(P)-bd_dom_sf"/>
</dbReference>
<evidence type="ECO:0000256" key="2">
    <source>
        <dbReference type="ARBA" id="ARBA00023002"/>
    </source>
</evidence>
<dbReference type="InterPro" id="IPR002347">
    <property type="entry name" value="SDR_fam"/>
</dbReference>
<comment type="similarity">
    <text evidence="1">Belongs to the short-chain dehydrogenases/reductases (SDR) family.</text>
</comment>
<reference evidence="3" key="2">
    <citation type="submission" date="2021-04" db="EMBL/GenBank/DDBJ databases">
        <authorList>
            <person name="Gilroy R."/>
        </authorList>
    </citation>
    <scope>NUCLEOTIDE SEQUENCE</scope>
    <source>
        <strain evidence="3">Gambia11-129</strain>
    </source>
</reference>
<dbReference type="Gene3D" id="3.40.50.720">
    <property type="entry name" value="NAD(P)-binding Rossmann-like Domain"/>
    <property type="match status" value="1"/>
</dbReference>
<dbReference type="CDD" id="cd05233">
    <property type="entry name" value="SDR_c"/>
    <property type="match status" value="1"/>
</dbReference>
<evidence type="ECO:0000256" key="1">
    <source>
        <dbReference type="ARBA" id="ARBA00006484"/>
    </source>
</evidence>
<sequence length="218" mass="23914">MKVLITGALSNLGLEIARVFHEHGFKIYGTSRKERAFEYGKILPLDFSCPDYSVLDEIEECDVLVNNAGIFTEGKTGSLSAEDFDSVIDVNIKGLYHVTEKMLPLLKKSNGSIVNISSMNAMHPGFGLTSHYDGSKGFVSSFTKSLASETGLRVNAVCPGLIRAPRLEGTELEKFFSSHSVRKQMMEAEEIANLVYFLAVSQGIYGQSIIIDNGYSLL</sequence>
<dbReference type="SUPFAM" id="SSF51735">
    <property type="entry name" value="NAD(P)-binding Rossmann-fold domains"/>
    <property type="match status" value="1"/>
</dbReference>
<evidence type="ECO:0000313" key="4">
    <source>
        <dbReference type="Proteomes" id="UP000823936"/>
    </source>
</evidence>
<reference evidence="3" key="1">
    <citation type="journal article" date="2021" name="PeerJ">
        <title>Extensive microbial diversity within the chicken gut microbiome revealed by metagenomics and culture.</title>
        <authorList>
            <person name="Gilroy R."/>
            <person name="Ravi A."/>
            <person name="Getino M."/>
            <person name="Pursley I."/>
            <person name="Horton D.L."/>
            <person name="Alikhan N.F."/>
            <person name="Baker D."/>
            <person name="Gharbi K."/>
            <person name="Hall N."/>
            <person name="Watson M."/>
            <person name="Adriaenssens E.M."/>
            <person name="Foster-Nyarko E."/>
            <person name="Jarju S."/>
            <person name="Secka A."/>
            <person name="Antonio M."/>
            <person name="Oren A."/>
            <person name="Chaudhuri R.R."/>
            <person name="La Ragione R."/>
            <person name="Hildebrand F."/>
            <person name="Pallen M.J."/>
        </authorList>
    </citation>
    <scope>NUCLEOTIDE SEQUENCE</scope>
    <source>
        <strain evidence="3">Gambia11-129</strain>
    </source>
</reference>
<keyword evidence="2" id="KW-0560">Oxidoreductase</keyword>
<gene>
    <name evidence="3" type="ORF">IAB12_03650</name>
</gene>
<dbReference type="Proteomes" id="UP000823936">
    <property type="component" value="Unassembled WGS sequence"/>
</dbReference>
<proteinExistence type="inferred from homology"/>